<evidence type="ECO:0000313" key="4">
    <source>
        <dbReference type="Proteomes" id="UP000284219"/>
    </source>
</evidence>
<organism evidence="3 4">
    <name type="scientific">Ammoniphilus oxalaticus</name>
    <dbReference type="NCBI Taxonomy" id="66863"/>
    <lineage>
        <taxon>Bacteria</taxon>
        <taxon>Bacillati</taxon>
        <taxon>Bacillota</taxon>
        <taxon>Bacilli</taxon>
        <taxon>Bacillales</taxon>
        <taxon>Paenibacillaceae</taxon>
        <taxon>Aneurinibacillus group</taxon>
        <taxon>Ammoniphilus</taxon>
    </lineage>
</organism>
<dbReference type="EMBL" id="MCHY01000002">
    <property type="protein sequence ID" value="RKD26841.1"/>
    <property type="molecule type" value="Genomic_DNA"/>
</dbReference>
<keyword evidence="4" id="KW-1185">Reference proteome</keyword>
<dbReference type="InterPro" id="IPR029069">
    <property type="entry name" value="HotDog_dom_sf"/>
</dbReference>
<dbReference type="Gene3D" id="3.10.129.10">
    <property type="entry name" value="Hotdog Thioesterase"/>
    <property type="match status" value="1"/>
</dbReference>
<keyword evidence="1" id="KW-0378">Hydrolase</keyword>
<dbReference type="AlphaFoldDB" id="A0A419SQX7"/>
<name>A0A419SQX7_9BACL</name>
<accession>A0A419SQX7</accession>
<proteinExistence type="predicted"/>
<dbReference type="InterPro" id="IPR003736">
    <property type="entry name" value="PAAI_dom"/>
</dbReference>
<comment type="caution">
    <text evidence="3">The sequence shown here is derived from an EMBL/GenBank/DDBJ whole genome shotgun (WGS) entry which is preliminary data.</text>
</comment>
<protein>
    <recommendedName>
        <fullName evidence="2">Thioesterase domain-containing protein</fullName>
    </recommendedName>
</protein>
<evidence type="ECO:0000313" key="3">
    <source>
        <dbReference type="EMBL" id="RKD26841.1"/>
    </source>
</evidence>
<gene>
    <name evidence="3" type="ORF">BEP19_16635</name>
</gene>
<dbReference type="NCBIfam" id="TIGR00369">
    <property type="entry name" value="unchar_dom_1"/>
    <property type="match status" value="1"/>
</dbReference>
<reference evidence="3 4" key="1">
    <citation type="submission" date="2016-08" db="EMBL/GenBank/DDBJ databases">
        <title>Novel Firmicute Genomes.</title>
        <authorList>
            <person name="Poppleton D.I."/>
            <person name="Gribaldo S."/>
        </authorList>
    </citation>
    <scope>NUCLEOTIDE SEQUENCE [LARGE SCALE GENOMIC DNA]</scope>
    <source>
        <strain evidence="3 4">RAOx-1</strain>
    </source>
</reference>
<feature type="domain" description="Thioesterase" evidence="2">
    <location>
        <begin position="61"/>
        <end position="134"/>
    </location>
</feature>
<sequence>MLSLPDSKLKIVEKAIQASQRMADNNYPFMGNFMMLEPIDSLYDFSCMMPITKDTLNPYRIVYGGVTAMLADMAMAWMLDDMIEKRDKIVTLSMNVNYHSPGRGKTLIAHCKLVQRAQNIMQASCEIVNDRNELIVTATGSFLHLVRPIKGKKP</sequence>
<dbReference type="Pfam" id="PF03061">
    <property type="entry name" value="4HBT"/>
    <property type="match status" value="1"/>
</dbReference>
<dbReference type="InterPro" id="IPR006683">
    <property type="entry name" value="Thioestr_dom"/>
</dbReference>
<dbReference type="CDD" id="cd03443">
    <property type="entry name" value="PaaI_thioesterase"/>
    <property type="match status" value="1"/>
</dbReference>
<evidence type="ECO:0000256" key="1">
    <source>
        <dbReference type="ARBA" id="ARBA00022801"/>
    </source>
</evidence>
<evidence type="ECO:0000259" key="2">
    <source>
        <dbReference type="Pfam" id="PF03061"/>
    </source>
</evidence>
<dbReference type="Proteomes" id="UP000284219">
    <property type="component" value="Unassembled WGS sequence"/>
</dbReference>
<dbReference type="GO" id="GO:0016289">
    <property type="term" value="F:acyl-CoA hydrolase activity"/>
    <property type="evidence" value="ECO:0007669"/>
    <property type="project" value="UniProtKB-ARBA"/>
</dbReference>
<dbReference type="SUPFAM" id="SSF54637">
    <property type="entry name" value="Thioesterase/thiol ester dehydrase-isomerase"/>
    <property type="match status" value="1"/>
</dbReference>